<dbReference type="EMBL" id="BAABJO010000001">
    <property type="protein sequence ID" value="GAA5110832.1"/>
    <property type="molecule type" value="Genomic_DNA"/>
</dbReference>
<dbReference type="PANTHER" id="PTHR34216">
    <property type="match status" value="1"/>
</dbReference>
<evidence type="ECO:0000259" key="3">
    <source>
        <dbReference type="PROSITE" id="PS51677"/>
    </source>
</evidence>
<comment type="caution">
    <text evidence="4">The sequence shown here is derived from an EMBL/GenBank/DDBJ whole genome shotgun (WGS) entry which is preliminary data.</text>
</comment>
<feature type="domain" description="NodB homology" evidence="3">
    <location>
        <begin position="70"/>
        <end position="279"/>
    </location>
</feature>
<dbReference type="PANTHER" id="PTHR34216:SF3">
    <property type="entry name" value="POLY-BETA-1,6-N-ACETYL-D-GLUCOSAMINE N-DEACETYLASE"/>
    <property type="match status" value="1"/>
</dbReference>
<keyword evidence="2" id="KW-0732">Signal</keyword>
<dbReference type="InterPro" id="IPR011330">
    <property type="entry name" value="Glyco_hydro/deAcase_b/a-brl"/>
</dbReference>
<dbReference type="CDD" id="cd10918">
    <property type="entry name" value="CE4_NodB_like_5s_6s"/>
    <property type="match status" value="1"/>
</dbReference>
<accession>A0ABP9N929</accession>
<comment type="subcellular location">
    <subcellularLocation>
        <location evidence="1">Secreted</location>
    </subcellularLocation>
</comment>
<reference evidence="5" key="1">
    <citation type="journal article" date="2019" name="Int. J. Syst. Evol. Microbiol.">
        <title>The Global Catalogue of Microorganisms (GCM) 10K type strain sequencing project: providing services to taxonomists for standard genome sequencing and annotation.</title>
        <authorList>
            <consortium name="The Broad Institute Genomics Platform"/>
            <consortium name="The Broad Institute Genome Sequencing Center for Infectious Disease"/>
            <person name="Wu L."/>
            <person name="Ma J."/>
        </authorList>
    </citation>
    <scope>NUCLEOTIDE SEQUENCE [LARGE SCALE GENOMIC DNA]</scope>
    <source>
        <strain evidence="5">JCM 18302</strain>
    </source>
</reference>
<dbReference type="InterPro" id="IPR002509">
    <property type="entry name" value="NODB_dom"/>
</dbReference>
<keyword evidence="5" id="KW-1185">Reference proteome</keyword>
<dbReference type="RefSeq" id="WP_345602683.1">
    <property type="nucleotide sequence ID" value="NZ_BAABJO010000001.1"/>
</dbReference>
<dbReference type="Pfam" id="PF01522">
    <property type="entry name" value="Polysacc_deac_1"/>
    <property type="match status" value="1"/>
</dbReference>
<name>A0ABP9N929_9PSEU</name>
<proteinExistence type="predicted"/>
<dbReference type="Proteomes" id="UP001500804">
    <property type="component" value="Unassembled WGS sequence"/>
</dbReference>
<evidence type="ECO:0000256" key="2">
    <source>
        <dbReference type="ARBA" id="ARBA00022729"/>
    </source>
</evidence>
<dbReference type="PROSITE" id="PS51677">
    <property type="entry name" value="NODB"/>
    <property type="match status" value="1"/>
</dbReference>
<dbReference type="InterPro" id="IPR051398">
    <property type="entry name" value="Polysacch_Deacetylase"/>
</dbReference>
<evidence type="ECO:0000313" key="5">
    <source>
        <dbReference type="Proteomes" id="UP001500804"/>
    </source>
</evidence>
<protein>
    <recommendedName>
        <fullName evidence="3">NodB homology domain-containing protein</fullName>
    </recommendedName>
</protein>
<dbReference type="SUPFAM" id="SSF88713">
    <property type="entry name" value="Glycoside hydrolase/deacetylase"/>
    <property type="match status" value="1"/>
</dbReference>
<dbReference type="Gene3D" id="3.20.20.370">
    <property type="entry name" value="Glycoside hydrolase/deacetylase"/>
    <property type="match status" value="1"/>
</dbReference>
<evidence type="ECO:0000313" key="4">
    <source>
        <dbReference type="EMBL" id="GAA5110832.1"/>
    </source>
</evidence>
<gene>
    <name evidence="4" type="ORF">GCM10023320_03050</name>
</gene>
<sequence length="279" mass="30774">MTIPTSSPRTIPILLYHSVSAAPADWIAPLAVTPTTFAHHLDVIVSRGHTGLTVSHLRDALRGRTPWPERPVVVTFDDGFADFADAAEQLIARRLPSTLYVTTGALRGRGSPAPELRLPPAHMLSWSQLAELTQRGVEIGAHTHTHPQLDVLPAGLAAQEIRRGKDLLEDELGREVPSFAYPYGFHRDSVRRSVRMAGYTSACAVKNALSSPPDDQFALARLTIRADTDTARLQAWLAGRQARIAPYPEKMTTRAWRLYRRTGGWRGKRLPNATNATRS</sequence>
<organism evidence="4 5">
    <name type="scientific">Pseudonocardia adelaidensis</name>
    <dbReference type="NCBI Taxonomy" id="648754"/>
    <lineage>
        <taxon>Bacteria</taxon>
        <taxon>Bacillati</taxon>
        <taxon>Actinomycetota</taxon>
        <taxon>Actinomycetes</taxon>
        <taxon>Pseudonocardiales</taxon>
        <taxon>Pseudonocardiaceae</taxon>
        <taxon>Pseudonocardia</taxon>
    </lineage>
</organism>
<evidence type="ECO:0000256" key="1">
    <source>
        <dbReference type="ARBA" id="ARBA00004613"/>
    </source>
</evidence>